<evidence type="ECO:0000313" key="1">
    <source>
        <dbReference type="EMBL" id="GAI34632.1"/>
    </source>
</evidence>
<organism evidence="1">
    <name type="scientific">marine sediment metagenome</name>
    <dbReference type="NCBI Taxonomy" id="412755"/>
    <lineage>
        <taxon>unclassified sequences</taxon>
        <taxon>metagenomes</taxon>
        <taxon>ecological metagenomes</taxon>
    </lineage>
</organism>
<protein>
    <submittedName>
        <fullName evidence="1">Uncharacterized protein</fullName>
    </submittedName>
</protein>
<comment type="caution">
    <text evidence="1">The sequence shown here is derived from an EMBL/GenBank/DDBJ whole genome shotgun (WGS) entry which is preliminary data.</text>
</comment>
<accession>X1MSJ0</accession>
<dbReference type="EMBL" id="BARV01025878">
    <property type="protein sequence ID" value="GAI34632.1"/>
    <property type="molecule type" value="Genomic_DNA"/>
</dbReference>
<gene>
    <name evidence="1" type="ORF">S06H3_41921</name>
</gene>
<proteinExistence type="predicted"/>
<reference evidence="1" key="1">
    <citation type="journal article" date="2014" name="Front. Microbiol.">
        <title>High frequency of phylogenetically diverse reductive dehalogenase-homologous genes in deep subseafloor sedimentary metagenomes.</title>
        <authorList>
            <person name="Kawai M."/>
            <person name="Futagami T."/>
            <person name="Toyoda A."/>
            <person name="Takaki Y."/>
            <person name="Nishi S."/>
            <person name="Hori S."/>
            <person name="Arai W."/>
            <person name="Tsubouchi T."/>
            <person name="Morono Y."/>
            <person name="Uchiyama I."/>
            <person name="Ito T."/>
            <person name="Fujiyama A."/>
            <person name="Inagaki F."/>
            <person name="Takami H."/>
        </authorList>
    </citation>
    <scope>NUCLEOTIDE SEQUENCE</scope>
    <source>
        <strain evidence="1">Expedition CK06-06</strain>
    </source>
</reference>
<feature type="non-terminal residue" evidence="1">
    <location>
        <position position="1"/>
    </location>
</feature>
<name>X1MSJ0_9ZZZZ</name>
<sequence length="48" mass="5411">ILFPVAFLWYLNIGGIYAAIKQAQEKRAARREGIRAVAEEHPTVKAFP</sequence>
<dbReference type="AlphaFoldDB" id="X1MSJ0"/>